<dbReference type="AlphaFoldDB" id="A0A1F5HCM5"/>
<evidence type="ECO:0000313" key="2">
    <source>
        <dbReference type="Proteomes" id="UP000176751"/>
    </source>
</evidence>
<comment type="caution">
    <text evidence="1">The sequence shown here is derived from an EMBL/GenBank/DDBJ whole genome shotgun (WGS) entry which is preliminary data.</text>
</comment>
<reference evidence="1 2" key="1">
    <citation type="journal article" date="2016" name="Nat. Commun.">
        <title>Thousands of microbial genomes shed light on interconnected biogeochemical processes in an aquifer system.</title>
        <authorList>
            <person name="Anantharaman K."/>
            <person name="Brown C.T."/>
            <person name="Hug L.A."/>
            <person name="Sharon I."/>
            <person name="Castelle C.J."/>
            <person name="Probst A.J."/>
            <person name="Thomas B.C."/>
            <person name="Singh A."/>
            <person name="Wilkins M.J."/>
            <person name="Karaoz U."/>
            <person name="Brodie E.L."/>
            <person name="Williams K.H."/>
            <person name="Hubbard S.S."/>
            <person name="Banfield J.F."/>
        </authorList>
    </citation>
    <scope>NUCLEOTIDE SEQUENCE [LARGE SCALE GENOMIC DNA]</scope>
</reference>
<organism evidence="1 2">
    <name type="scientific">Candidatus Curtissbacteria bacterium RIFOXYA1_FULL_41_14</name>
    <dbReference type="NCBI Taxonomy" id="1797737"/>
    <lineage>
        <taxon>Bacteria</taxon>
        <taxon>Candidatus Curtissiibacteriota</taxon>
    </lineage>
</organism>
<name>A0A1F5HCM5_9BACT</name>
<dbReference type="Proteomes" id="UP000176751">
    <property type="component" value="Unassembled WGS sequence"/>
</dbReference>
<accession>A0A1F5HCM5</accession>
<evidence type="ECO:0000313" key="1">
    <source>
        <dbReference type="EMBL" id="OGE01907.1"/>
    </source>
</evidence>
<gene>
    <name evidence="1" type="ORF">A2196_04840</name>
</gene>
<proteinExistence type="predicted"/>
<dbReference type="STRING" id="1797737.A2196_04840"/>
<protein>
    <submittedName>
        <fullName evidence="1">Uncharacterized protein</fullName>
    </submittedName>
</protein>
<sequence>MNAHDLILNIAVNLGRMGRWVADGKTGRVKQFMTETEGFLDQLSKAEKSTRFEKTFRLFEKSFENLKKRKMDDNWAEEIFTWANILVHRAKLA</sequence>
<dbReference type="EMBL" id="MFCA01000022">
    <property type="protein sequence ID" value="OGE01907.1"/>
    <property type="molecule type" value="Genomic_DNA"/>
</dbReference>